<evidence type="ECO:0000313" key="2">
    <source>
        <dbReference type="Proteomes" id="UP001447188"/>
    </source>
</evidence>
<name>A0ABR3GAL0_9PEZI</name>
<organism evidence="1 2">
    <name type="scientific">Discina gigas</name>
    <dbReference type="NCBI Taxonomy" id="1032678"/>
    <lineage>
        <taxon>Eukaryota</taxon>
        <taxon>Fungi</taxon>
        <taxon>Dikarya</taxon>
        <taxon>Ascomycota</taxon>
        <taxon>Pezizomycotina</taxon>
        <taxon>Pezizomycetes</taxon>
        <taxon>Pezizales</taxon>
        <taxon>Discinaceae</taxon>
        <taxon>Discina</taxon>
    </lineage>
</organism>
<gene>
    <name evidence="1" type="ORF">Q9L58_008232</name>
</gene>
<reference evidence="1 2" key="1">
    <citation type="submission" date="2024-02" db="EMBL/GenBank/DDBJ databases">
        <title>Discinaceae phylogenomics.</title>
        <authorList>
            <person name="Dirks A.C."/>
            <person name="James T.Y."/>
        </authorList>
    </citation>
    <scope>NUCLEOTIDE SEQUENCE [LARGE SCALE GENOMIC DNA]</scope>
    <source>
        <strain evidence="1 2">ACD0624</strain>
    </source>
</reference>
<protein>
    <submittedName>
        <fullName evidence="1">Uncharacterized protein</fullName>
    </submittedName>
</protein>
<proteinExistence type="predicted"/>
<comment type="caution">
    <text evidence="1">The sequence shown here is derived from an EMBL/GenBank/DDBJ whole genome shotgun (WGS) entry which is preliminary data.</text>
</comment>
<sequence length="134" mass="14796">MVKVQGDQFSRSVHFLSHPTKNPQLAVSNPSLVVESGNPSPALAPGHGFQIEKTYIVKHFLRVVLIVIFRIELVLMKHNSVSGPATRRMTLDNWLRPGCSGDIKNVHIGEEHSVFILAAKYDKFIILPVGGCVT</sequence>
<evidence type="ECO:0000313" key="1">
    <source>
        <dbReference type="EMBL" id="KAL0632858.1"/>
    </source>
</evidence>
<dbReference type="EMBL" id="JBBBZM010000147">
    <property type="protein sequence ID" value="KAL0632858.1"/>
    <property type="molecule type" value="Genomic_DNA"/>
</dbReference>
<accession>A0ABR3GAL0</accession>
<dbReference type="Proteomes" id="UP001447188">
    <property type="component" value="Unassembled WGS sequence"/>
</dbReference>
<keyword evidence="2" id="KW-1185">Reference proteome</keyword>